<sequence length="107" mass="12049">MEDIGRVTPATADVLRVLLEQLGEELWGLKVIQLTGRPAGSVYPILEKLESAGWVESHWESDEKRRGPRRRLYLLAAEARTPARHYVAKAEKRQHAVGRRSPELGPA</sequence>
<comment type="caution">
    <text evidence="2">The sequence shown here is derived from an EMBL/GenBank/DDBJ whole genome shotgun (WGS) entry which is preliminary data.</text>
</comment>
<dbReference type="EMBL" id="BAAAVT010000007">
    <property type="protein sequence ID" value="GAA3060401.1"/>
    <property type="molecule type" value="Genomic_DNA"/>
</dbReference>
<dbReference type="Proteomes" id="UP001500236">
    <property type="component" value="Unassembled WGS sequence"/>
</dbReference>
<dbReference type="Gene3D" id="1.10.10.10">
    <property type="entry name" value="Winged helix-like DNA-binding domain superfamily/Winged helix DNA-binding domain"/>
    <property type="match status" value="1"/>
</dbReference>
<accession>A0ABP6LY51</accession>
<feature type="domain" description="Transcription regulator PadR N-terminal" evidence="1">
    <location>
        <begin position="39"/>
        <end position="77"/>
    </location>
</feature>
<proteinExistence type="predicted"/>
<name>A0ABP6LY51_9MICC</name>
<gene>
    <name evidence="2" type="ORF">GCM10010529_12540</name>
</gene>
<dbReference type="SUPFAM" id="SSF46785">
    <property type="entry name" value="Winged helix' DNA-binding domain"/>
    <property type="match status" value="1"/>
</dbReference>
<keyword evidence="3" id="KW-1185">Reference proteome</keyword>
<dbReference type="RefSeq" id="WP_344684063.1">
    <property type="nucleotide sequence ID" value="NZ_BAAAVT010000007.1"/>
</dbReference>
<organism evidence="2 3">
    <name type="scientific">Nesterenkonia aethiopica</name>
    <dbReference type="NCBI Taxonomy" id="269144"/>
    <lineage>
        <taxon>Bacteria</taxon>
        <taxon>Bacillati</taxon>
        <taxon>Actinomycetota</taxon>
        <taxon>Actinomycetes</taxon>
        <taxon>Micrococcales</taxon>
        <taxon>Micrococcaceae</taxon>
        <taxon>Nesterenkonia</taxon>
    </lineage>
</organism>
<protein>
    <recommendedName>
        <fullName evidence="1">Transcription regulator PadR N-terminal domain-containing protein</fullName>
    </recommendedName>
</protein>
<reference evidence="3" key="1">
    <citation type="journal article" date="2019" name="Int. J. Syst. Evol. Microbiol.">
        <title>The Global Catalogue of Microorganisms (GCM) 10K type strain sequencing project: providing services to taxonomists for standard genome sequencing and annotation.</title>
        <authorList>
            <consortium name="The Broad Institute Genomics Platform"/>
            <consortium name="The Broad Institute Genome Sequencing Center for Infectious Disease"/>
            <person name="Wu L."/>
            <person name="Ma J."/>
        </authorList>
    </citation>
    <scope>NUCLEOTIDE SEQUENCE [LARGE SCALE GENOMIC DNA]</scope>
    <source>
        <strain evidence="3">JCM 14309</strain>
    </source>
</reference>
<dbReference type="InterPro" id="IPR036390">
    <property type="entry name" value="WH_DNA-bd_sf"/>
</dbReference>
<dbReference type="Pfam" id="PF03551">
    <property type="entry name" value="PadR"/>
    <property type="match status" value="1"/>
</dbReference>
<dbReference type="InterPro" id="IPR005149">
    <property type="entry name" value="Tscrpt_reg_PadR_N"/>
</dbReference>
<evidence type="ECO:0000259" key="1">
    <source>
        <dbReference type="Pfam" id="PF03551"/>
    </source>
</evidence>
<evidence type="ECO:0000313" key="2">
    <source>
        <dbReference type="EMBL" id="GAA3060401.1"/>
    </source>
</evidence>
<dbReference type="InterPro" id="IPR036388">
    <property type="entry name" value="WH-like_DNA-bd_sf"/>
</dbReference>
<evidence type="ECO:0000313" key="3">
    <source>
        <dbReference type="Proteomes" id="UP001500236"/>
    </source>
</evidence>